<comment type="subcellular location">
    <subcellularLocation>
        <location evidence="1">Cell membrane</location>
        <topology evidence="1">Multi-pass membrane protein</topology>
    </subcellularLocation>
</comment>
<reference evidence="8 9" key="1">
    <citation type="submission" date="2017-08" db="EMBL/GenBank/DDBJ databases">
        <title>Burning lignite coal seam in the remote Altai Mountains harbors a hydrogen-driven thermophilic microbial community.</title>
        <authorList>
            <person name="Kadnikov V.V."/>
            <person name="Mardanov A.V."/>
            <person name="Ivasenko D."/>
            <person name="Beletsky A.V."/>
            <person name="Karnachuk O.V."/>
            <person name="Ravin N.V."/>
        </authorList>
    </citation>
    <scope>NUCLEOTIDE SEQUENCE [LARGE SCALE GENOMIC DNA]</scope>
    <source>
        <strain evidence="8">AL33</strain>
    </source>
</reference>
<comment type="caution">
    <text evidence="8">The sequence shown here is derived from an EMBL/GenBank/DDBJ whole genome shotgun (WGS) entry which is preliminary data.</text>
</comment>
<dbReference type="GO" id="GO:0004674">
    <property type="term" value="F:protein serine/threonine kinase activity"/>
    <property type="evidence" value="ECO:0007669"/>
    <property type="project" value="UniProtKB-KW"/>
</dbReference>
<feature type="transmembrane region" description="Helical" evidence="6">
    <location>
        <begin position="66"/>
        <end position="86"/>
    </location>
</feature>
<keyword evidence="8" id="KW-0418">Kinase</keyword>
<sequence length="171" mass="19202">MKTVDVLPDASGVYTTVPATFFQLAFAWFIDRIMLFVFQLFIVLLFLGFSLLVAVASGSESIGIRVFFSGLGLVFALIITVSWFLYRFFTESRMNGQTIGKRLLGVRVVKENGLPATTRDIFVRELVYVLFGMIPYLGFLIFLVNVILVAFTEKKQALHDLIAKTMVVPAQ</sequence>
<dbReference type="InterPro" id="IPR010432">
    <property type="entry name" value="RDD"/>
</dbReference>
<evidence type="ECO:0000256" key="2">
    <source>
        <dbReference type="ARBA" id="ARBA00022475"/>
    </source>
</evidence>
<keyword evidence="5 6" id="KW-0472">Membrane</keyword>
<evidence type="ECO:0000256" key="3">
    <source>
        <dbReference type="ARBA" id="ARBA00022692"/>
    </source>
</evidence>
<gene>
    <name evidence="8" type="ORF">HSCHL_0711</name>
</gene>
<protein>
    <submittedName>
        <fullName evidence="8">Serine/threonine protein kinase</fullName>
    </submittedName>
</protein>
<feature type="domain" description="RDD" evidence="7">
    <location>
        <begin position="25"/>
        <end position="164"/>
    </location>
</feature>
<dbReference type="EMBL" id="PEBV01000030">
    <property type="protein sequence ID" value="PTQ52240.1"/>
    <property type="molecule type" value="Genomic_DNA"/>
</dbReference>
<organism evidence="8 9">
    <name type="scientific">Hydrogenibacillus schlegelii</name>
    <name type="common">Bacillus schlegelii</name>
    <dbReference type="NCBI Taxonomy" id="1484"/>
    <lineage>
        <taxon>Bacteria</taxon>
        <taxon>Bacillati</taxon>
        <taxon>Bacillota</taxon>
        <taxon>Bacilli</taxon>
        <taxon>Bacillales</taxon>
        <taxon>Bacillales Family X. Incertae Sedis</taxon>
        <taxon>Hydrogenibacillus</taxon>
    </lineage>
</organism>
<evidence type="ECO:0000313" key="9">
    <source>
        <dbReference type="Proteomes" id="UP000244180"/>
    </source>
</evidence>
<keyword evidence="3 6" id="KW-0812">Transmembrane</keyword>
<evidence type="ECO:0000256" key="5">
    <source>
        <dbReference type="ARBA" id="ARBA00023136"/>
    </source>
</evidence>
<evidence type="ECO:0000256" key="6">
    <source>
        <dbReference type="SAM" id="Phobius"/>
    </source>
</evidence>
<evidence type="ECO:0000313" key="8">
    <source>
        <dbReference type="EMBL" id="PTQ52240.1"/>
    </source>
</evidence>
<keyword evidence="8" id="KW-0723">Serine/threonine-protein kinase</keyword>
<keyword evidence="2" id="KW-1003">Cell membrane</keyword>
<feature type="transmembrane region" description="Helical" evidence="6">
    <location>
        <begin position="36"/>
        <end position="54"/>
    </location>
</feature>
<keyword evidence="4 6" id="KW-1133">Transmembrane helix</keyword>
<dbReference type="Proteomes" id="UP000244180">
    <property type="component" value="Unassembled WGS sequence"/>
</dbReference>
<feature type="transmembrane region" description="Helical" evidence="6">
    <location>
        <begin position="12"/>
        <end position="30"/>
    </location>
</feature>
<dbReference type="PANTHER" id="PTHR36115:SF4">
    <property type="entry name" value="MEMBRANE PROTEIN"/>
    <property type="match status" value="1"/>
</dbReference>
<dbReference type="PANTHER" id="PTHR36115">
    <property type="entry name" value="PROLINE-RICH ANTIGEN HOMOLOG-RELATED"/>
    <property type="match status" value="1"/>
</dbReference>
<keyword evidence="8" id="KW-0808">Transferase</keyword>
<name>A0A2T5G7S4_HYDSH</name>
<evidence type="ECO:0000256" key="4">
    <source>
        <dbReference type="ARBA" id="ARBA00022989"/>
    </source>
</evidence>
<proteinExistence type="predicted"/>
<accession>A0A2T5G7S4</accession>
<evidence type="ECO:0000256" key="1">
    <source>
        <dbReference type="ARBA" id="ARBA00004651"/>
    </source>
</evidence>
<dbReference type="RefSeq" id="WP_273000490.1">
    <property type="nucleotide sequence ID" value="NZ_PEBV01000030.1"/>
</dbReference>
<dbReference type="InterPro" id="IPR051791">
    <property type="entry name" value="Pra-immunoreactive"/>
</dbReference>
<dbReference type="Pfam" id="PF06271">
    <property type="entry name" value="RDD"/>
    <property type="match status" value="1"/>
</dbReference>
<dbReference type="GO" id="GO:0005886">
    <property type="term" value="C:plasma membrane"/>
    <property type="evidence" value="ECO:0007669"/>
    <property type="project" value="UniProtKB-SubCell"/>
</dbReference>
<dbReference type="AlphaFoldDB" id="A0A2T5G7S4"/>
<evidence type="ECO:0000259" key="7">
    <source>
        <dbReference type="Pfam" id="PF06271"/>
    </source>
</evidence>
<feature type="transmembrane region" description="Helical" evidence="6">
    <location>
        <begin position="126"/>
        <end position="151"/>
    </location>
</feature>